<dbReference type="InterPro" id="IPR017911">
    <property type="entry name" value="MacB-like_ATP-bd"/>
</dbReference>
<feature type="domain" description="ABC transporter" evidence="5">
    <location>
        <begin position="2"/>
        <end position="223"/>
    </location>
</feature>
<evidence type="ECO:0000256" key="1">
    <source>
        <dbReference type="ARBA" id="ARBA00022448"/>
    </source>
</evidence>
<reference evidence="7" key="1">
    <citation type="submission" date="2018-08" db="EMBL/GenBank/DDBJ databases">
        <title>Genome of Lactobacillus sp. HBUAS52074.</title>
        <authorList>
            <person name="Guo Z."/>
            <person name="Zhang Z.D."/>
        </authorList>
    </citation>
    <scope>NUCLEOTIDE SEQUENCE [LARGE SCALE GENOMIC DNA]</scope>
    <source>
        <strain evidence="7">HBUAS52074</strain>
    </source>
</reference>
<dbReference type="RefSeq" id="WP_120143949.1">
    <property type="nucleotide sequence ID" value="NZ_CP031933.2"/>
</dbReference>
<dbReference type="SMART" id="SM00382">
    <property type="entry name" value="AAA"/>
    <property type="match status" value="1"/>
</dbReference>
<dbReference type="InterPro" id="IPR027417">
    <property type="entry name" value="P-loop_NTPase"/>
</dbReference>
<sequence length="225" mass="25255">MLKVTNVGKTYGKFTALENINLEVADGEFLAVMGPSGSGKSTLINVLGLLDQSYTGEYLLEDKNYKDVNDNELSQIRGDQLGFVFQNFKLLTTYNVYENIEIPLVYSKKKQNKKHEMVEDVIKKVGLTGKEKNRPSELSGGQQQRVAIARAIVNRPKLIIADEPTGALDSKTGKEIMEIFTKLNQVGTTIIMVTHDSEVAEYAMRTVYIRDGRLYNDEKSVKNHD</sequence>
<dbReference type="GO" id="GO:0005886">
    <property type="term" value="C:plasma membrane"/>
    <property type="evidence" value="ECO:0007669"/>
    <property type="project" value="TreeGrafter"/>
</dbReference>
<dbReference type="SUPFAM" id="SSF52540">
    <property type="entry name" value="P-loop containing nucleoside triphosphate hydrolases"/>
    <property type="match status" value="1"/>
</dbReference>
<protein>
    <submittedName>
        <fullName evidence="6">ABC transporter ATP-binding protein</fullName>
    </submittedName>
</protein>
<dbReference type="InterPro" id="IPR015854">
    <property type="entry name" value="ABC_transpr_LolD-like"/>
</dbReference>
<dbReference type="GO" id="GO:0006865">
    <property type="term" value="P:amino acid transport"/>
    <property type="evidence" value="ECO:0007669"/>
    <property type="project" value="UniProtKB-KW"/>
</dbReference>
<keyword evidence="4" id="KW-0029">Amino-acid transport</keyword>
<dbReference type="GO" id="GO:0022857">
    <property type="term" value="F:transmembrane transporter activity"/>
    <property type="evidence" value="ECO:0007669"/>
    <property type="project" value="TreeGrafter"/>
</dbReference>
<dbReference type="PANTHER" id="PTHR24220:SF86">
    <property type="entry name" value="ABC TRANSPORTER ABCH.1"/>
    <property type="match status" value="1"/>
</dbReference>
<dbReference type="InterPro" id="IPR017871">
    <property type="entry name" value="ABC_transporter-like_CS"/>
</dbReference>
<dbReference type="Gene3D" id="3.40.50.300">
    <property type="entry name" value="P-loop containing nucleotide triphosphate hydrolases"/>
    <property type="match status" value="1"/>
</dbReference>
<dbReference type="PANTHER" id="PTHR24220">
    <property type="entry name" value="IMPORT ATP-BINDING PROTEIN"/>
    <property type="match status" value="1"/>
</dbReference>
<dbReference type="EMBL" id="CP031933">
    <property type="protein sequence ID" value="AYE39354.1"/>
    <property type="molecule type" value="Genomic_DNA"/>
</dbReference>
<dbReference type="OrthoDB" id="9791546at2"/>
<dbReference type="PROSITE" id="PS00211">
    <property type="entry name" value="ABC_TRANSPORTER_1"/>
    <property type="match status" value="1"/>
</dbReference>
<dbReference type="Proteomes" id="UP000267208">
    <property type="component" value="Chromosome"/>
</dbReference>
<dbReference type="InterPro" id="IPR003593">
    <property type="entry name" value="AAA+_ATPase"/>
</dbReference>
<dbReference type="GO" id="GO:0098796">
    <property type="term" value="C:membrane protein complex"/>
    <property type="evidence" value="ECO:0007669"/>
    <property type="project" value="UniProtKB-ARBA"/>
</dbReference>
<dbReference type="KEGG" id="lzh:D1B17_12235"/>
<evidence type="ECO:0000259" key="5">
    <source>
        <dbReference type="PROSITE" id="PS50893"/>
    </source>
</evidence>
<dbReference type="GO" id="GO:0005524">
    <property type="term" value="F:ATP binding"/>
    <property type="evidence" value="ECO:0007669"/>
    <property type="project" value="UniProtKB-KW"/>
</dbReference>
<dbReference type="GO" id="GO:0016887">
    <property type="term" value="F:ATP hydrolysis activity"/>
    <property type="evidence" value="ECO:0007669"/>
    <property type="project" value="InterPro"/>
</dbReference>
<evidence type="ECO:0000256" key="3">
    <source>
        <dbReference type="ARBA" id="ARBA00022840"/>
    </source>
</evidence>
<dbReference type="AlphaFoldDB" id="A0A386PTK5"/>
<evidence type="ECO:0000256" key="4">
    <source>
        <dbReference type="ARBA" id="ARBA00022970"/>
    </source>
</evidence>
<evidence type="ECO:0000256" key="2">
    <source>
        <dbReference type="ARBA" id="ARBA00022741"/>
    </source>
</evidence>
<dbReference type="CDD" id="cd03255">
    <property type="entry name" value="ABC_MJ0796_LolCDE_FtsE"/>
    <property type="match status" value="1"/>
</dbReference>
<keyword evidence="1" id="KW-0813">Transport</keyword>
<dbReference type="InterPro" id="IPR003439">
    <property type="entry name" value="ABC_transporter-like_ATP-bd"/>
</dbReference>
<dbReference type="PROSITE" id="PS50893">
    <property type="entry name" value="ABC_TRANSPORTER_2"/>
    <property type="match status" value="1"/>
</dbReference>
<name>A0A386PTK5_9LACO</name>
<proteinExistence type="predicted"/>
<organism evidence="6 7">
    <name type="scientific">Companilactobacillus zhachilii</name>
    <dbReference type="NCBI Taxonomy" id="2304606"/>
    <lineage>
        <taxon>Bacteria</taxon>
        <taxon>Bacillati</taxon>
        <taxon>Bacillota</taxon>
        <taxon>Bacilli</taxon>
        <taxon>Lactobacillales</taxon>
        <taxon>Lactobacillaceae</taxon>
        <taxon>Companilactobacillus</taxon>
    </lineage>
</organism>
<evidence type="ECO:0000313" key="6">
    <source>
        <dbReference type="EMBL" id="AYE39354.1"/>
    </source>
</evidence>
<gene>
    <name evidence="6" type="ORF">D1B17_12235</name>
</gene>
<keyword evidence="3 6" id="KW-0067">ATP-binding</keyword>
<dbReference type="Pfam" id="PF00005">
    <property type="entry name" value="ABC_tran"/>
    <property type="match status" value="1"/>
</dbReference>
<evidence type="ECO:0000313" key="7">
    <source>
        <dbReference type="Proteomes" id="UP000267208"/>
    </source>
</evidence>
<keyword evidence="7" id="KW-1185">Reference proteome</keyword>
<keyword evidence="2" id="KW-0547">Nucleotide-binding</keyword>
<accession>A0A386PTK5</accession>
<dbReference type="FunFam" id="3.40.50.300:FF:000032">
    <property type="entry name" value="Export ABC transporter ATP-binding protein"/>
    <property type="match status" value="1"/>
</dbReference>